<dbReference type="InterPro" id="IPR041195">
    <property type="entry name" value="Rnh202_N"/>
</dbReference>
<dbReference type="InterPro" id="IPR040456">
    <property type="entry name" value="RNase_H2_suB"/>
</dbReference>
<evidence type="ECO:0000256" key="6">
    <source>
        <dbReference type="SAM" id="MobiDB-lite"/>
    </source>
</evidence>
<keyword evidence="10" id="KW-1185">Reference proteome</keyword>
<comment type="function">
    <text evidence="4">Non catalytic subunit of RNase H2, an endonuclease that specifically degrades the RNA of RNA:DNA hybrids. Participates in DNA replication, possibly by mediating the removal of lagging-strand Okazaki fragment RNA primers during DNA replication. Mediates the excision of single ribonucleotides from DNA:RNA duplexes.</text>
</comment>
<evidence type="ECO:0000256" key="4">
    <source>
        <dbReference type="ARBA" id="ARBA00024778"/>
    </source>
</evidence>
<evidence type="ECO:0000256" key="3">
    <source>
        <dbReference type="ARBA" id="ARBA00023242"/>
    </source>
</evidence>
<dbReference type="AlphaFoldDB" id="A0A067SW90"/>
<protein>
    <recommendedName>
        <fullName evidence="2">Ribonuclease H2 subunit B</fullName>
    </recommendedName>
    <alternativeName>
        <fullName evidence="5">Ribonuclease HI subunit B</fullName>
    </alternativeName>
</protein>
<dbReference type="GO" id="GO:0005654">
    <property type="term" value="C:nucleoplasm"/>
    <property type="evidence" value="ECO:0007669"/>
    <property type="project" value="TreeGrafter"/>
</dbReference>
<dbReference type="Gene3D" id="1.10.20.120">
    <property type="match status" value="1"/>
</dbReference>
<dbReference type="GO" id="GO:0006401">
    <property type="term" value="P:RNA catabolic process"/>
    <property type="evidence" value="ECO:0007669"/>
    <property type="project" value="TreeGrafter"/>
</dbReference>
<gene>
    <name evidence="9" type="ORF">GALMADRAFT_535304</name>
</gene>
<dbReference type="CDD" id="cd09270">
    <property type="entry name" value="RNase_H2-B"/>
    <property type="match status" value="1"/>
</dbReference>
<dbReference type="OrthoDB" id="29098at2759"/>
<dbReference type="InterPro" id="IPR019024">
    <property type="entry name" value="RNase_H2_suB_wHTH"/>
</dbReference>
<keyword evidence="3" id="KW-0539">Nucleus</keyword>
<dbReference type="EMBL" id="KL142381">
    <property type="protein sequence ID" value="KDR75215.1"/>
    <property type="molecule type" value="Genomic_DNA"/>
</dbReference>
<evidence type="ECO:0000256" key="2">
    <source>
        <dbReference type="ARBA" id="ARBA00019062"/>
    </source>
</evidence>
<dbReference type="Pfam" id="PF09468">
    <property type="entry name" value="RNase_H2-Ydr279"/>
    <property type="match status" value="1"/>
</dbReference>
<evidence type="ECO:0000256" key="1">
    <source>
        <dbReference type="ARBA" id="ARBA00004123"/>
    </source>
</evidence>
<evidence type="ECO:0000259" key="8">
    <source>
        <dbReference type="Pfam" id="PF17745"/>
    </source>
</evidence>
<feature type="domain" description="Ribonuclease H2 subunit B wHTH" evidence="7">
    <location>
        <begin position="98"/>
        <end position="245"/>
    </location>
</feature>
<sequence length="322" mass="35749">MNSHFSILPSAIIQYLTSSLNQTEIEEKPLRIFRLPHPRTGFPALFLPLEWLPPSMADSSTLLEIQAVCPPDERSWILGEDIIADGKLFAMTPIDPAFLLLPILQATQAVDGSTAQFRTTDDLFEEAAKKITSPGGPAAQVRDILDFCSLKGTRKALVCLCDMKEISSEIVVYRFSAHKAMEYMRDKVARLQKCPAFDRSRTTIRSLAKDGLLEDGKEDLLQLGRMRACCDLVSQYLSPDIRDQLVDSYDFKKLDTYLNASMEEAITKTGVAPPKVQSKTGSKPVPTDKKRKATAKPSQGVEKLKKVNTTGMAKLSSFFNKA</sequence>
<feature type="domain" description="Rnh202 triple barrel" evidence="8">
    <location>
        <begin position="25"/>
        <end position="95"/>
    </location>
</feature>
<dbReference type="Proteomes" id="UP000027222">
    <property type="component" value="Unassembled WGS sequence"/>
</dbReference>
<evidence type="ECO:0000313" key="10">
    <source>
        <dbReference type="Proteomes" id="UP000027222"/>
    </source>
</evidence>
<comment type="subcellular location">
    <subcellularLocation>
        <location evidence="1">Nucleus</location>
    </subcellularLocation>
</comment>
<name>A0A067SW90_GALM3</name>
<evidence type="ECO:0000313" key="9">
    <source>
        <dbReference type="EMBL" id="KDR75215.1"/>
    </source>
</evidence>
<dbReference type="GO" id="GO:0032299">
    <property type="term" value="C:ribonuclease H2 complex"/>
    <property type="evidence" value="ECO:0007669"/>
    <property type="project" value="InterPro"/>
</dbReference>
<evidence type="ECO:0000259" key="7">
    <source>
        <dbReference type="Pfam" id="PF09468"/>
    </source>
</evidence>
<dbReference type="HOGENOM" id="CLU_058486_0_0_1"/>
<dbReference type="PANTHER" id="PTHR13383">
    <property type="entry name" value="RIBONUCLEASE H2 SUBUNIT B"/>
    <property type="match status" value="1"/>
</dbReference>
<evidence type="ECO:0000256" key="5">
    <source>
        <dbReference type="ARBA" id="ARBA00033464"/>
    </source>
</evidence>
<accession>A0A067SW90</accession>
<proteinExistence type="predicted"/>
<reference evidence="10" key="1">
    <citation type="journal article" date="2014" name="Proc. Natl. Acad. Sci. U.S.A.">
        <title>Extensive sampling of basidiomycete genomes demonstrates inadequacy of the white-rot/brown-rot paradigm for wood decay fungi.</title>
        <authorList>
            <person name="Riley R."/>
            <person name="Salamov A.A."/>
            <person name="Brown D.W."/>
            <person name="Nagy L.G."/>
            <person name="Floudas D."/>
            <person name="Held B.W."/>
            <person name="Levasseur A."/>
            <person name="Lombard V."/>
            <person name="Morin E."/>
            <person name="Otillar R."/>
            <person name="Lindquist E.A."/>
            <person name="Sun H."/>
            <person name="LaButti K.M."/>
            <person name="Schmutz J."/>
            <person name="Jabbour D."/>
            <person name="Luo H."/>
            <person name="Baker S.E."/>
            <person name="Pisabarro A.G."/>
            <person name="Walton J.D."/>
            <person name="Blanchette R.A."/>
            <person name="Henrissat B."/>
            <person name="Martin F."/>
            <person name="Cullen D."/>
            <person name="Hibbett D.S."/>
            <person name="Grigoriev I.V."/>
        </authorList>
    </citation>
    <scope>NUCLEOTIDE SEQUENCE [LARGE SCALE GENOMIC DNA]</scope>
    <source>
        <strain evidence="10">CBS 339.88</strain>
    </source>
</reference>
<organism evidence="9 10">
    <name type="scientific">Galerina marginata (strain CBS 339.88)</name>
    <dbReference type="NCBI Taxonomy" id="685588"/>
    <lineage>
        <taxon>Eukaryota</taxon>
        <taxon>Fungi</taxon>
        <taxon>Dikarya</taxon>
        <taxon>Basidiomycota</taxon>
        <taxon>Agaricomycotina</taxon>
        <taxon>Agaricomycetes</taxon>
        <taxon>Agaricomycetidae</taxon>
        <taxon>Agaricales</taxon>
        <taxon>Agaricineae</taxon>
        <taxon>Strophariaceae</taxon>
        <taxon>Galerina</taxon>
    </lineage>
</organism>
<dbReference type="STRING" id="685588.A0A067SW90"/>
<dbReference type="PANTHER" id="PTHR13383:SF11">
    <property type="entry name" value="RIBONUCLEASE H2 SUBUNIT B"/>
    <property type="match status" value="1"/>
</dbReference>
<dbReference type="Gene3D" id="2.20.25.530">
    <property type="match status" value="1"/>
</dbReference>
<dbReference type="Pfam" id="PF17745">
    <property type="entry name" value="Ydr279_N"/>
    <property type="match status" value="1"/>
</dbReference>
<feature type="region of interest" description="Disordered" evidence="6">
    <location>
        <begin position="269"/>
        <end position="302"/>
    </location>
</feature>